<dbReference type="SUPFAM" id="SSF57362">
    <property type="entry name" value="BPTI-like"/>
    <property type="match status" value="1"/>
</dbReference>
<dbReference type="EMBL" id="BGPR01024044">
    <property type="protein sequence ID" value="GBN91755.1"/>
    <property type="molecule type" value="Genomic_DNA"/>
</dbReference>
<keyword evidence="7" id="KW-0812">Transmembrane</keyword>
<dbReference type="PROSITE" id="PS50279">
    <property type="entry name" value="BPTI_KUNITZ_2"/>
    <property type="match status" value="1"/>
</dbReference>
<dbReference type="InterPro" id="IPR020901">
    <property type="entry name" value="Prtase_inh_Kunz-CS"/>
</dbReference>
<keyword evidence="7" id="KW-1133">Transmembrane helix</keyword>
<dbReference type="PANTHER" id="PTHR10083:SF374">
    <property type="entry name" value="BPTI_KUNITZ INHIBITOR DOMAIN-CONTAINING PROTEIN"/>
    <property type="match status" value="1"/>
</dbReference>
<reference evidence="11 13" key="1">
    <citation type="journal article" date="2019" name="Sci. Rep.">
        <title>Orb-weaving spider Araneus ventricosus genome elucidates the spidroin gene catalogue.</title>
        <authorList>
            <person name="Kono N."/>
            <person name="Nakamura H."/>
            <person name="Ohtoshi R."/>
            <person name="Moran D.A.P."/>
            <person name="Shinohara A."/>
            <person name="Yoshida Y."/>
            <person name="Fujiwara M."/>
            <person name="Mori M."/>
            <person name="Tomita M."/>
            <person name="Arakawa K."/>
        </authorList>
    </citation>
    <scope>NUCLEOTIDE SEQUENCE [LARGE SCALE GENOMIC DNA]</scope>
</reference>
<dbReference type="Pfam" id="PF00014">
    <property type="entry name" value="Kunitz_BPTI"/>
    <property type="match status" value="1"/>
</dbReference>
<evidence type="ECO:0000256" key="1">
    <source>
        <dbReference type="ARBA" id="ARBA00004613"/>
    </source>
</evidence>
<evidence type="ECO:0000256" key="4">
    <source>
        <dbReference type="ARBA" id="ARBA00022729"/>
    </source>
</evidence>
<proteinExistence type="predicted"/>
<evidence type="ECO:0000313" key="11">
    <source>
        <dbReference type="EMBL" id="GBN91849.1"/>
    </source>
</evidence>
<keyword evidence="7" id="KW-0472">Membrane</keyword>
<keyword evidence="4" id="KW-0732">Signal</keyword>
<evidence type="ECO:0000313" key="10">
    <source>
        <dbReference type="EMBL" id="GBN91830.1"/>
    </source>
</evidence>
<evidence type="ECO:0000313" key="13">
    <source>
        <dbReference type="Proteomes" id="UP000499080"/>
    </source>
</evidence>
<evidence type="ECO:0000259" key="8">
    <source>
        <dbReference type="PROSITE" id="PS50279"/>
    </source>
</evidence>
<keyword evidence="5" id="KW-0722">Serine protease inhibitor</keyword>
<dbReference type="EMBL" id="BGPR01024097">
    <property type="protein sequence ID" value="GBN91849.1"/>
    <property type="molecule type" value="Genomic_DNA"/>
</dbReference>
<keyword evidence="2" id="KW-0964">Secreted</keyword>
<dbReference type="InterPro" id="IPR036880">
    <property type="entry name" value="Kunitz_BPTI_sf"/>
</dbReference>
<dbReference type="InterPro" id="IPR050098">
    <property type="entry name" value="TFPI/VKTCI-like"/>
</dbReference>
<evidence type="ECO:0000256" key="7">
    <source>
        <dbReference type="SAM" id="Phobius"/>
    </source>
</evidence>
<keyword evidence="13" id="KW-1185">Reference proteome</keyword>
<dbReference type="FunFam" id="4.10.410.10:FF:000020">
    <property type="entry name" value="Collagen, type VI, alpha 3"/>
    <property type="match status" value="1"/>
</dbReference>
<dbReference type="PRINTS" id="PR00759">
    <property type="entry name" value="BASICPTASE"/>
</dbReference>
<dbReference type="OrthoDB" id="6434315at2759"/>
<keyword evidence="6" id="KW-1015">Disulfide bond</keyword>
<gene>
    <name evidence="11" type="ORF">AVEN_229625_1</name>
    <name evidence="10" type="ORF">AVEN_248162_1</name>
    <name evidence="12" type="ORF">AVEN_62095_1</name>
    <name evidence="9" type="ORF">AVEN_88867_1</name>
</gene>
<evidence type="ECO:0000256" key="2">
    <source>
        <dbReference type="ARBA" id="ARBA00022525"/>
    </source>
</evidence>
<evidence type="ECO:0000313" key="9">
    <source>
        <dbReference type="EMBL" id="GBN91755.1"/>
    </source>
</evidence>
<dbReference type="GO" id="GO:0005576">
    <property type="term" value="C:extracellular region"/>
    <property type="evidence" value="ECO:0007669"/>
    <property type="project" value="UniProtKB-SubCell"/>
</dbReference>
<dbReference type="SMART" id="SM00131">
    <property type="entry name" value="KU"/>
    <property type="match status" value="1"/>
</dbReference>
<dbReference type="Gene3D" id="4.10.410.10">
    <property type="entry name" value="Pancreatic trypsin inhibitor Kunitz domain"/>
    <property type="match status" value="1"/>
</dbReference>
<sequence length="109" mass="12323">MSCSYIWFTSKKTYWKEIANIQLSENFADRITMKICILFLIVALVSATLVDSEKTCDGKPDGGVCDAYFPKWYYNMLTGHCYMFIYGGCGGNGNKYDTEQECLDSCKGV</sequence>
<feature type="transmembrane region" description="Helical" evidence="7">
    <location>
        <begin position="31"/>
        <end position="50"/>
    </location>
</feature>
<dbReference type="PANTHER" id="PTHR10083">
    <property type="entry name" value="KUNITZ-TYPE PROTEASE INHIBITOR-RELATED"/>
    <property type="match status" value="1"/>
</dbReference>
<dbReference type="EMBL" id="BGPR01024085">
    <property type="protein sequence ID" value="GBN91830.1"/>
    <property type="molecule type" value="Genomic_DNA"/>
</dbReference>
<dbReference type="PROSITE" id="PS00280">
    <property type="entry name" value="BPTI_KUNITZ_1"/>
    <property type="match status" value="1"/>
</dbReference>
<dbReference type="InterPro" id="IPR002223">
    <property type="entry name" value="Kunitz_BPTI"/>
</dbReference>
<feature type="domain" description="BPTI/Kunitz inhibitor" evidence="8">
    <location>
        <begin position="56"/>
        <end position="106"/>
    </location>
</feature>
<comment type="caution">
    <text evidence="11">The sequence shown here is derived from an EMBL/GenBank/DDBJ whole genome shotgun (WGS) entry which is preliminary data.</text>
</comment>
<evidence type="ECO:0000256" key="6">
    <source>
        <dbReference type="ARBA" id="ARBA00023157"/>
    </source>
</evidence>
<name>A0A4Y2SXF1_ARAVE</name>
<dbReference type="EMBL" id="BGPR01024098">
    <property type="protein sequence ID" value="GBN91850.1"/>
    <property type="molecule type" value="Genomic_DNA"/>
</dbReference>
<evidence type="ECO:0000256" key="3">
    <source>
        <dbReference type="ARBA" id="ARBA00022690"/>
    </source>
</evidence>
<dbReference type="Proteomes" id="UP000499080">
    <property type="component" value="Unassembled WGS sequence"/>
</dbReference>
<dbReference type="GO" id="GO:0004867">
    <property type="term" value="F:serine-type endopeptidase inhibitor activity"/>
    <property type="evidence" value="ECO:0007669"/>
    <property type="project" value="UniProtKB-KW"/>
</dbReference>
<evidence type="ECO:0000313" key="12">
    <source>
        <dbReference type="EMBL" id="GBN91850.1"/>
    </source>
</evidence>
<organism evidence="11 13">
    <name type="scientific">Araneus ventricosus</name>
    <name type="common">Orbweaver spider</name>
    <name type="synonym">Epeira ventricosa</name>
    <dbReference type="NCBI Taxonomy" id="182803"/>
    <lineage>
        <taxon>Eukaryota</taxon>
        <taxon>Metazoa</taxon>
        <taxon>Ecdysozoa</taxon>
        <taxon>Arthropoda</taxon>
        <taxon>Chelicerata</taxon>
        <taxon>Arachnida</taxon>
        <taxon>Araneae</taxon>
        <taxon>Araneomorphae</taxon>
        <taxon>Entelegynae</taxon>
        <taxon>Araneoidea</taxon>
        <taxon>Araneidae</taxon>
        <taxon>Araneus</taxon>
    </lineage>
</organism>
<protein>
    <recommendedName>
        <fullName evidence="8">BPTI/Kunitz inhibitor domain-containing protein</fullName>
    </recommendedName>
</protein>
<comment type="subcellular location">
    <subcellularLocation>
        <location evidence="1">Secreted</location>
    </subcellularLocation>
</comment>
<dbReference type="AlphaFoldDB" id="A0A4Y2SXF1"/>
<evidence type="ECO:0000256" key="5">
    <source>
        <dbReference type="ARBA" id="ARBA00022900"/>
    </source>
</evidence>
<accession>A0A4Y2SXF1</accession>
<keyword evidence="3" id="KW-0646">Protease inhibitor</keyword>